<dbReference type="OrthoDB" id="4062651at2759"/>
<protein>
    <recommendedName>
        <fullName evidence="1">Protein kinase domain-containing protein</fullName>
    </recommendedName>
</protein>
<evidence type="ECO:0000259" key="1">
    <source>
        <dbReference type="PROSITE" id="PS50011"/>
    </source>
</evidence>
<organism evidence="2 3">
    <name type="scientific">Decorospora gaudefroyi</name>
    <dbReference type="NCBI Taxonomy" id="184978"/>
    <lineage>
        <taxon>Eukaryota</taxon>
        <taxon>Fungi</taxon>
        <taxon>Dikarya</taxon>
        <taxon>Ascomycota</taxon>
        <taxon>Pezizomycotina</taxon>
        <taxon>Dothideomycetes</taxon>
        <taxon>Pleosporomycetidae</taxon>
        <taxon>Pleosporales</taxon>
        <taxon>Pleosporineae</taxon>
        <taxon>Pleosporaceae</taxon>
        <taxon>Decorospora</taxon>
    </lineage>
</organism>
<gene>
    <name evidence="2" type="ORF">BDW02DRAFT_574788</name>
</gene>
<keyword evidence="3" id="KW-1185">Reference proteome</keyword>
<dbReference type="SUPFAM" id="SSF56112">
    <property type="entry name" value="Protein kinase-like (PK-like)"/>
    <property type="match status" value="1"/>
</dbReference>
<dbReference type="Gene3D" id="1.10.510.10">
    <property type="entry name" value="Transferase(Phosphotransferase) domain 1"/>
    <property type="match status" value="1"/>
</dbReference>
<dbReference type="GO" id="GO:0004672">
    <property type="term" value="F:protein kinase activity"/>
    <property type="evidence" value="ECO:0007669"/>
    <property type="project" value="InterPro"/>
</dbReference>
<accession>A0A6A5K2T5</accession>
<dbReference type="InterPro" id="IPR011009">
    <property type="entry name" value="Kinase-like_dom_sf"/>
</dbReference>
<feature type="domain" description="Protein kinase" evidence="1">
    <location>
        <begin position="36"/>
        <end position="268"/>
    </location>
</feature>
<dbReference type="EMBL" id="ML975533">
    <property type="protein sequence ID" value="KAF1828532.1"/>
    <property type="molecule type" value="Genomic_DNA"/>
</dbReference>
<dbReference type="PROSITE" id="PS50011">
    <property type="entry name" value="PROTEIN_KINASE_DOM"/>
    <property type="match status" value="1"/>
</dbReference>
<proteinExistence type="predicted"/>
<sequence>MRVDPSIDANIRSKRDLKSLCEVENIETGAFIRSTFTYIDEHDRAWFGQTKDIRKYDLTVKDLNRLLQRVPDERIYPLKTATLPVVSEEIRSQLYIKRPKLLCLDNEEEAKLLPQLLLGEAEVLQLLEQKPHPNIIRFHGCTVNRGRITGIALEKHSAILQYRHEDVPHPPDIDACMRGIRAAVKHLHSLGLAHNDLNPTNVAVDSEDNPVLLDFGSCRMFGEGLLSGGTSGWIDEDYSTSAQCHDKLALDKIEAWLLRKAKEQVEQH</sequence>
<dbReference type="InterPro" id="IPR000719">
    <property type="entry name" value="Prot_kinase_dom"/>
</dbReference>
<name>A0A6A5K2T5_9PLEO</name>
<evidence type="ECO:0000313" key="2">
    <source>
        <dbReference type="EMBL" id="KAF1828532.1"/>
    </source>
</evidence>
<dbReference type="GO" id="GO:0005524">
    <property type="term" value="F:ATP binding"/>
    <property type="evidence" value="ECO:0007669"/>
    <property type="project" value="InterPro"/>
</dbReference>
<dbReference type="Proteomes" id="UP000800040">
    <property type="component" value="Unassembled WGS sequence"/>
</dbReference>
<reference evidence="2" key="1">
    <citation type="submission" date="2020-01" db="EMBL/GenBank/DDBJ databases">
        <authorList>
            <consortium name="DOE Joint Genome Institute"/>
            <person name="Haridas S."/>
            <person name="Albert R."/>
            <person name="Binder M."/>
            <person name="Bloem J."/>
            <person name="Labutti K."/>
            <person name="Salamov A."/>
            <person name="Andreopoulos B."/>
            <person name="Baker S.E."/>
            <person name="Barry K."/>
            <person name="Bills G."/>
            <person name="Bluhm B.H."/>
            <person name="Cannon C."/>
            <person name="Castanera R."/>
            <person name="Culley D.E."/>
            <person name="Daum C."/>
            <person name="Ezra D."/>
            <person name="Gonzalez J.B."/>
            <person name="Henrissat B."/>
            <person name="Kuo A."/>
            <person name="Liang C."/>
            <person name="Lipzen A."/>
            <person name="Lutzoni F."/>
            <person name="Magnuson J."/>
            <person name="Mondo S."/>
            <person name="Nolan M."/>
            <person name="Ohm R."/>
            <person name="Pangilinan J."/>
            <person name="Park H.-J."/>
            <person name="Ramirez L."/>
            <person name="Alfaro M."/>
            <person name="Sun H."/>
            <person name="Tritt A."/>
            <person name="Yoshinaga Y."/>
            <person name="Zwiers L.-H."/>
            <person name="Turgeon B.G."/>
            <person name="Goodwin S.B."/>
            <person name="Spatafora J.W."/>
            <person name="Crous P.W."/>
            <person name="Grigoriev I.V."/>
        </authorList>
    </citation>
    <scope>NUCLEOTIDE SEQUENCE</scope>
    <source>
        <strain evidence="2">P77</strain>
    </source>
</reference>
<evidence type="ECO:0000313" key="3">
    <source>
        <dbReference type="Proteomes" id="UP000800040"/>
    </source>
</evidence>
<dbReference type="Pfam" id="PF00069">
    <property type="entry name" value="Pkinase"/>
    <property type="match status" value="1"/>
</dbReference>
<dbReference type="AlphaFoldDB" id="A0A6A5K2T5"/>